<dbReference type="OMA" id="TWVFVEC"/>
<dbReference type="eggNOG" id="ENOG502TFUQ">
    <property type="taxonomic scope" value="Eukaryota"/>
</dbReference>
<evidence type="ECO:0000313" key="6">
    <source>
        <dbReference type="Proteomes" id="UP000008281"/>
    </source>
</evidence>
<evidence type="ECO:0000259" key="3">
    <source>
        <dbReference type="Pfam" id="PF20839"/>
    </source>
</evidence>
<dbReference type="InterPro" id="IPR048313">
    <property type="entry name" value="DUF5382_N"/>
</dbReference>
<dbReference type="EMBL" id="DS268411">
    <property type="protein sequence ID" value="EFP02906.1"/>
    <property type="molecule type" value="Genomic_DNA"/>
</dbReference>
<gene>
    <name evidence="5" type="ORF">CRE_28491</name>
</gene>
<dbReference type="AlphaFoldDB" id="E3LMR3"/>
<evidence type="ECO:0000256" key="1">
    <source>
        <dbReference type="SAM" id="SignalP"/>
    </source>
</evidence>
<feature type="signal peptide" evidence="1">
    <location>
        <begin position="1"/>
        <end position="20"/>
    </location>
</feature>
<organism evidence="6">
    <name type="scientific">Caenorhabditis remanei</name>
    <name type="common">Caenorhabditis vulgaris</name>
    <dbReference type="NCBI Taxonomy" id="31234"/>
    <lineage>
        <taxon>Eukaryota</taxon>
        <taxon>Metazoa</taxon>
        <taxon>Ecdysozoa</taxon>
        <taxon>Nematoda</taxon>
        <taxon>Chromadorea</taxon>
        <taxon>Rhabditida</taxon>
        <taxon>Rhabditina</taxon>
        <taxon>Rhabditomorpha</taxon>
        <taxon>Rhabditoidea</taxon>
        <taxon>Rhabditidae</taxon>
        <taxon>Peloderinae</taxon>
        <taxon>Caenorhabditis</taxon>
    </lineage>
</organism>
<evidence type="ECO:0000259" key="4">
    <source>
        <dbReference type="Pfam" id="PF20840"/>
    </source>
</evidence>
<keyword evidence="6" id="KW-1185">Reference proteome</keyword>
<sequence>MKPFHFLLFFLISTVISVCAEFKFEIEKNETSDFINELNQLGLGKFNNNSTISDGRKDEKRRLDGEMELEPPDSYSKIVNLFYGRMLYLMESNMESDIATIAKYTNSETEILLCEHSKKSTFAELRRLIQLIHMYIKLVKVSQYALMKLIEFFLQQDSYSMQPSSDQLSVKFQLKYKATTAVNTDLKIEWHGEAFYDSNLQHFVYSSLDLKGDCASLPDEIPEHPMEPKENYINRLRSNLTEILFNSAFSTHTQTTYQSFVNSFLLDRTRVQLCEKNGETSERNEFSDFLFKRYGDVQTYTVIGWKDASTLQSEFQDHDYAITPFSDYQTDVIFTVIVSWKNGIILKERYRFRVEEAREKDGDQGWKAWWSTWVFVECPVNLTPKTDPEALKEIFIYQVCGSIPNMITNGPSTQSRASFLSHFMKKEEQGFHAQICEDNYKPIYKCWCLILIQKRFYYFSVSQFEKWLQTWTGEYDGAKLLESKVESFENFSFICIVHLMKNYGDHDKEWKKREFRMKAYYEVDRWLVKETKIGCDHF</sequence>
<name>E3LMR3_CAERE</name>
<dbReference type="FunCoup" id="E3LMR3">
    <property type="interactions" value="1080"/>
</dbReference>
<evidence type="ECO:0000313" key="5">
    <source>
        <dbReference type="EMBL" id="EFP02906.1"/>
    </source>
</evidence>
<dbReference type="Pfam" id="PF20840">
    <property type="entry name" value="DUF5382_N"/>
    <property type="match status" value="1"/>
</dbReference>
<protein>
    <recommendedName>
        <fullName evidence="7">F-box associated domain-containing protein</fullName>
    </recommendedName>
</protein>
<proteinExistence type="predicted"/>
<dbReference type="PANTHER" id="PTHR38631">
    <property type="match status" value="1"/>
</dbReference>
<dbReference type="Proteomes" id="UP000008281">
    <property type="component" value="Unassembled WGS sequence"/>
</dbReference>
<evidence type="ECO:0000259" key="2">
    <source>
        <dbReference type="Pfam" id="PF17354"/>
    </source>
</evidence>
<dbReference type="Pfam" id="PF20839">
    <property type="entry name" value="DUF5382_C"/>
    <property type="match status" value="1"/>
</dbReference>
<dbReference type="Pfam" id="PF17354">
    <property type="entry name" value="DUF5382"/>
    <property type="match status" value="1"/>
</dbReference>
<accession>E3LMR3</accession>
<dbReference type="InterPro" id="IPR035415">
    <property type="entry name" value="DUF5382_central"/>
</dbReference>
<feature type="domain" description="DUF5382" evidence="3">
    <location>
        <begin position="398"/>
        <end position="528"/>
    </location>
</feature>
<dbReference type="HOGENOM" id="CLU_506466_0_0_1"/>
<feature type="chain" id="PRO_5003174212" description="F-box associated domain-containing protein" evidence="1">
    <location>
        <begin position="21"/>
        <end position="538"/>
    </location>
</feature>
<reference evidence="5" key="1">
    <citation type="submission" date="2007-07" db="EMBL/GenBank/DDBJ databases">
        <title>PCAP assembly of the Caenorhabditis remanei genome.</title>
        <authorList>
            <consortium name="The Caenorhabditis remanei Sequencing Consortium"/>
            <person name="Wilson R.K."/>
        </authorList>
    </citation>
    <scope>NUCLEOTIDE SEQUENCE [LARGE SCALE GENOMIC DNA]</scope>
    <source>
        <strain evidence="5">PB4641</strain>
    </source>
</reference>
<feature type="domain" description="DUF5382" evidence="4">
    <location>
        <begin position="72"/>
        <end position="218"/>
    </location>
</feature>
<feature type="domain" description="DUF5382" evidence="2">
    <location>
        <begin position="227"/>
        <end position="369"/>
    </location>
</feature>
<dbReference type="InterPro" id="IPR048314">
    <property type="entry name" value="DUF5382_C"/>
</dbReference>
<dbReference type="OrthoDB" id="5844435at2759"/>
<dbReference type="InParanoid" id="E3LMR3"/>
<keyword evidence="1" id="KW-0732">Signal</keyword>
<dbReference type="PANTHER" id="PTHR38631:SF2">
    <property type="entry name" value="DUF4263 DOMAIN-CONTAINING PROTEIN"/>
    <property type="match status" value="1"/>
</dbReference>
<evidence type="ECO:0008006" key="7">
    <source>
        <dbReference type="Google" id="ProtNLM"/>
    </source>
</evidence>